<organism evidence="3 4">
    <name type="scientific">Mycobacterium parascrofulaceum ATCC BAA-614</name>
    <dbReference type="NCBI Taxonomy" id="525368"/>
    <lineage>
        <taxon>Bacteria</taxon>
        <taxon>Bacillati</taxon>
        <taxon>Actinomycetota</taxon>
        <taxon>Actinomycetes</taxon>
        <taxon>Mycobacteriales</taxon>
        <taxon>Mycobacteriaceae</taxon>
        <taxon>Mycobacterium</taxon>
        <taxon>Mycobacterium simiae complex</taxon>
    </lineage>
</organism>
<protein>
    <submittedName>
        <fullName evidence="3">Universal stress family protein</fullName>
    </submittedName>
</protein>
<evidence type="ECO:0000256" key="1">
    <source>
        <dbReference type="ARBA" id="ARBA00008791"/>
    </source>
</evidence>
<evidence type="ECO:0000313" key="3">
    <source>
        <dbReference type="EMBL" id="EFG75881.1"/>
    </source>
</evidence>
<dbReference type="PRINTS" id="PR01438">
    <property type="entry name" value="UNVRSLSTRESS"/>
</dbReference>
<feature type="domain" description="UspA" evidence="2">
    <location>
        <begin position="8"/>
        <end position="139"/>
    </location>
</feature>
<evidence type="ECO:0000313" key="4">
    <source>
        <dbReference type="Proteomes" id="UP000003653"/>
    </source>
</evidence>
<accession>D5PDF5</accession>
<dbReference type="RefSeq" id="WP_007168227.1">
    <property type="nucleotide sequence ID" value="NZ_GG770553.1"/>
</dbReference>
<dbReference type="AlphaFoldDB" id="D5PDF5"/>
<dbReference type="PANTHER" id="PTHR46268:SF6">
    <property type="entry name" value="UNIVERSAL STRESS PROTEIN UP12"/>
    <property type="match status" value="1"/>
</dbReference>
<dbReference type="Pfam" id="PF00582">
    <property type="entry name" value="Usp"/>
    <property type="match status" value="1"/>
</dbReference>
<proteinExistence type="inferred from homology"/>
<dbReference type="InterPro" id="IPR014729">
    <property type="entry name" value="Rossmann-like_a/b/a_fold"/>
</dbReference>
<dbReference type="EMBL" id="ADNV01000294">
    <property type="protein sequence ID" value="EFG75881.1"/>
    <property type="molecule type" value="Genomic_DNA"/>
</dbReference>
<comment type="similarity">
    <text evidence="1">Belongs to the universal stress protein A family.</text>
</comment>
<dbReference type="InterPro" id="IPR006015">
    <property type="entry name" value="Universal_stress_UspA"/>
</dbReference>
<evidence type="ECO:0000259" key="2">
    <source>
        <dbReference type="Pfam" id="PF00582"/>
    </source>
</evidence>
<sequence>MNNPQSSQRIVVGIDGSDAAINAAKWAATEAVSRNVPLRLIHAIPERRAGEAGDDSLDVEYAQSSLRAADAALQATGMPVKVECDVVRGSSEGALIDESRHAAMVCVGSVGTGWVARRVLGSTADTVARRAHCPVAVIRSSRDAAEQDGGYVAVTVGESATNDAVLEHGFREARLREAPILALGIWRWGLGEIPYRQLEHRLGPWVSRHREVHVQPAAARRGAAEFLTHTQEPVQLAVVGSEDADKVARMVGPITTHPGGHKGCSVLVVRDQGHQGDQRD</sequence>
<gene>
    <name evidence="3" type="ORF">HMPREF0591_4199</name>
</gene>
<keyword evidence="4" id="KW-1185">Reference proteome</keyword>
<dbReference type="SUPFAM" id="SSF52402">
    <property type="entry name" value="Adenine nucleotide alpha hydrolases-like"/>
    <property type="match status" value="2"/>
</dbReference>
<dbReference type="InterPro" id="IPR006016">
    <property type="entry name" value="UspA"/>
</dbReference>
<dbReference type="Gene3D" id="3.40.50.620">
    <property type="entry name" value="HUPs"/>
    <property type="match status" value="2"/>
</dbReference>
<reference evidence="3 4" key="1">
    <citation type="submission" date="2010-04" db="EMBL/GenBank/DDBJ databases">
        <authorList>
            <person name="Muzny D."/>
            <person name="Qin X."/>
            <person name="Deng J."/>
            <person name="Jiang H."/>
            <person name="Liu Y."/>
            <person name="Qu J."/>
            <person name="Song X.-Z."/>
            <person name="Zhang L."/>
            <person name="Thornton R."/>
            <person name="Coyle M."/>
            <person name="Francisco L."/>
            <person name="Jackson L."/>
            <person name="Javaid M."/>
            <person name="Korchina V."/>
            <person name="Kovar C."/>
            <person name="Mata R."/>
            <person name="Mathew T."/>
            <person name="Ngo R."/>
            <person name="Nguyen L."/>
            <person name="Nguyen N."/>
            <person name="Okwuonu G."/>
            <person name="Ongeri F."/>
            <person name="Pham C."/>
            <person name="Simmons D."/>
            <person name="Wilczek-Boney K."/>
            <person name="Hale W."/>
            <person name="Jakkamsetti A."/>
            <person name="Pham P."/>
            <person name="Ruth R."/>
            <person name="San Lucas F."/>
            <person name="Warren J."/>
            <person name="Zhang J."/>
            <person name="Zhao Z."/>
            <person name="Zhou C."/>
            <person name="Zhu D."/>
            <person name="Lee S."/>
            <person name="Bess C."/>
            <person name="Blankenburg K."/>
            <person name="Forbes L."/>
            <person name="Fu Q."/>
            <person name="Gubbala S."/>
            <person name="Hirani K."/>
            <person name="Jayaseelan J.C."/>
            <person name="Lara F."/>
            <person name="Munidasa M."/>
            <person name="Palculict T."/>
            <person name="Patil S."/>
            <person name="Pu L.-L."/>
            <person name="Saada N."/>
            <person name="Tang L."/>
            <person name="Weissenberger G."/>
            <person name="Zhu Y."/>
            <person name="Hemphill L."/>
            <person name="Shang Y."/>
            <person name="Youmans B."/>
            <person name="Ayvaz T."/>
            <person name="Ross M."/>
            <person name="Santibanez J."/>
            <person name="Aqrawi P."/>
            <person name="Gross S."/>
            <person name="Joshi V."/>
            <person name="Fowler G."/>
            <person name="Nazareth L."/>
            <person name="Reid J."/>
            <person name="Worley K."/>
            <person name="Petrosino J."/>
            <person name="Highlander S."/>
            <person name="Gibbs R."/>
        </authorList>
    </citation>
    <scope>NUCLEOTIDE SEQUENCE [LARGE SCALE GENOMIC DNA]</scope>
    <source>
        <strain evidence="3 4">ATCC BAA-614</strain>
    </source>
</reference>
<dbReference type="PANTHER" id="PTHR46268">
    <property type="entry name" value="STRESS RESPONSE PROTEIN NHAX"/>
    <property type="match status" value="1"/>
</dbReference>
<name>D5PDF5_9MYCO</name>
<dbReference type="Proteomes" id="UP000003653">
    <property type="component" value="Unassembled WGS sequence"/>
</dbReference>
<dbReference type="HOGENOM" id="CLU_049301_2_3_11"/>
<comment type="caution">
    <text evidence="3">The sequence shown here is derived from an EMBL/GenBank/DDBJ whole genome shotgun (WGS) entry which is preliminary data.</text>
</comment>
<dbReference type="eggNOG" id="COG0589">
    <property type="taxonomic scope" value="Bacteria"/>
</dbReference>